<keyword evidence="3" id="KW-1185">Reference proteome</keyword>
<feature type="transmembrane region" description="Helical" evidence="1">
    <location>
        <begin position="40"/>
        <end position="64"/>
    </location>
</feature>
<dbReference type="AlphaFoldDB" id="A0A0D0B9M2"/>
<accession>A0A0D0B9M2</accession>
<protein>
    <submittedName>
        <fullName evidence="2">Uncharacterized protein</fullName>
    </submittedName>
</protein>
<evidence type="ECO:0000313" key="2">
    <source>
        <dbReference type="EMBL" id="KIK50926.1"/>
    </source>
</evidence>
<keyword evidence="1" id="KW-0472">Membrane</keyword>
<dbReference type="Proteomes" id="UP000053593">
    <property type="component" value="Unassembled WGS sequence"/>
</dbReference>
<gene>
    <name evidence="2" type="ORF">GYMLUDRAFT_252544</name>
</gene>
<keyword evidence="1" id="KW-0812">Transmembrane</keyword>
<evidence type="ECO:0000256" key="1">
    <source>
        <dbReference type="SAM" id="Phobius"/>
    </source>
</evidence>
<name>A0A0D0B9M2_9AGAR</name>
<evidence type="ECO:0000313" key="3">
    <source>
        <dbReference type="Proteomes" id="UP000053593"/>
    </source>
</evidence>
<keyword evidence="1" id="KW-1133">Transmembrane helix</keyword>
<sequence>MNIDLSETGFVSSSGYRSIATFMLMLPLTLITLPHSMTILVALAFVVTQLIPYVTAAPASTLMARGEKTQAQTKIILGMSKFEAPWLKQKLVDTVKPNEQVKNKFASSLTNLRLGSPLSSAVNSRNKNLGIYTVTSNYKSHLAIELVAKFLEETDREAFVEVHALQMVNPTVNLYVDAGMFPLPASVLSSMAVILAGAKPGQLAPLVVMIKKPGLPLIQTPEWQMADSLIIITFIEGAHSLDFYSIAVFCDLWFISRDNFDLNVLVESKPRGMTIDKVHLVDFGAGQLYEVFIKVDNLVLMVMSIFC</sequence>
<proteinExistence type="predicted"/>
<dbReference type="EMBL" id="KN834879">
    <property type="protein sequence ID" value="KIK50926.1"/>
    <property type="molecule type" value="Genomic_DNA"/>
</dbReference>
<feature type="transmembrane region" description="Helical" evidence="1">
    <location>
        <begin position="15"/>
        <end position="33"/>
    </location>
</feature>
<reference evidence="2 3" key="1">
    <citation type="submission" date="2014-04" db="EMBL/GenBank/DDBJ databases">
        <title>Evolutionary Origins and Diversification of the Mycorrhizal Mutualists.</title>
        <authorList>
            <consortium name="DOE Joint Genome Institute"/>
            <consortium name="Mycorrhizal Genomics Consortium"/>
            <person name="Kohler A."/>
            <person name="Kuo A."/>
            <person name="Nagy L.G."/>
            <person name="Floudas D."/>
            <person name="Copeland A."/>
            <person name="Barry K.W."/>
            <person name="Cichocki N."/>
            <person name="Veneault-Fourrey C."/>
            <person name="LaButti K."/>
            <person name="Lindquist E.A."/>
            <person name="Lipzen A."/>
            <person name="Lundell T."/>
            <person name="Morin E."/>
            <person name="Murat C."/>
            <person name="Riley R."/>
            <person name="Ohm R."/>
            <person name="Sun H."/>
            <person name="Tunlid A."/>
            <person name="Henrissat B."/>
            <person name="Grigoriev I.V."/>
            <person name="Hibbett D.S."/>
            <person name="Martin F."/>
        </authorList>
    </citation>
    <scope>NUCLEOTIDE SEQUENCE [LARGE SCALE GENOMIC DNA]</scope>
    <source>
        <strain evidence="2 3">FD-317 M1</strain>
    </source>
</reference>
<organism evidence="2 3">
    <name type="scientific">Collybiopsis luxurians FD-317 M1</name>
    <dbReference type="NCBI Taxonomy" id="944289"/>
    <lineage>
        <taxon>Eukaryota</taxon>
        <taxon>Fungi</taxon>
        <taxon>Dikarya</taxon>
        <taxon>Basidiomycota</taxon>
        <taxon>Agaricomycotina</taxon>
        <taxon>Agaricomycetes</taxon>
        <taxon>Agaricomycetidae</taxon>
        <taxon>Agaricales</taxon>
        <taxon>Marasmiineae</taxon>
        <taxon>Omphalotaceae</taxon>
        <taxon>Collybiopsis</taxon>
        <taxon>Collybiopsis luxurians</taxon>
    </lineage>
</organism>
<dbReference type="HOGENOM" id="CLU_076933_0_0_1"/>